<dbReference type="InParanoid" id="A0A0D1CRM1"/>
<dbReference type="VEuPathDB" id="FungiDB:UMAG_02596"/>
<dbReference type="GeneID" id="23563308"/>
<organism evidence="1 2">
    <name type="scientific">Mycosarcoma maydis</name>
    <name type="common">Corn smut fungus</name>
    <name type="synonym">Ustilago maydis</name>
    <dbReference type="NCBI Taxonomy" id="5270"/>
    <lineage>
        <taxon>Eukaryota</taxon>
        <taxon>Fungi</taxon>
        <taxon>Dikarya</taxon>
        <taxon>Basidiomycota</taxon>
        <taxon>Ustilaginomycotina</taxon>
        <taxon>Ustilaginomycetes</taxon>
        <taxon>Ustilaginales</taxon>
        <taxon>Ustilaginaceae</taxon>
        <taxon>Mycosarcoma</taxon>
    </lineage>
</organism>
<protein>
    <submittedName>
        <fullName evidence="1">Uncharacterized protein</fullName>
    </submittedName>
</protein>
<keyword evidence="2" id="KW-1185">Reference proteome</keyword>
<dbReference type="OMA" id="AKWNGNC"/>
<accession>A0A0D1CRM1</accession>
<proteinExistence type="predicted"/>
<reference evidence="1 2" key="1">
    <citation type="journal article" date="2006" name="Nature">
        <title>Insights from the genome of the biotrophic fungal plant pathogen Ustilago maydis.</title>
        <authorList>
            <person name="Kamper J."/>
            <person name="Kahmann R."/>
            <person name="Bolker M."/>
            <person name="Ma L.J."/>
            <person name="Brefort T."/>
            <person name="Saville B.J."/>
            <person name="Banuett F."/>
            <person name="Kronstad J.W."/>
            <person name="Gold S.E."/>
            <person name="Muller O."/>
            <person name="Perlin M.H."/>
            <person name="Wosten H.A."/>
            <person name="de Vries R."/>
            <person name="Ruiz-Herrera J."/>
            <person name="Reynaga-Pena C.G."/>
            <person name="Snetselaar K."/>
            <person name="McCann M."/>
            <person name="Perez-Martin J."/>
            <person name="Feldbrugge M."/>
            <person name="Basse C.W."/>
            <person name="Steinberg G."/>
            <person name="Ibeas J.I."/>
            <person name="Holloman W."/>
            <person name="Guzman P."/>
            <person name="Farman M."/>
            <person name="Stajich J.E."/>
            <person name="Sentandreu R."/>
            <person name="Gonzalez-Prieto J.M."/>
            <person name="Kennell J.C."/>
            <person name="Molina L."/>
            <person name="Schirawski J."/>
            <person name="Mendoza-Mendoza A."/>
            <person name="Greilinger D."/>
            <person name="Munch K."/>
            <person name="Rossel N."/>
            <person name="Scherer M."/>
            <person name="Vranes M."/>
            <person name="Ladendorf O."/>
            <person name="Vincon V."/>
            <person name="Fuchs U."/>
            <person name="Sandrock B."/>
            <person name="Meng S."/>
            <person name="Ho E.C."/>
            <person name="Cahill M.J."/>
            <person name="Boyce K.J."/>
            <person name="Klose J."/>
            <person name="Klosterman S.J."/>
            <person name="Deelstra H.J."/>
            <person name="Ortiz-Castellanos L."/>
            <person name="Li W."/>
            <person name="Sanchez-Alonso P."/>
            <person name="Schreier P.H."/>
            <person name="Hauser-Hahn I."/>
            <person name="Vaupel M."/>
            <person name="Koopmann E."/>
            <person name="Friedrich G."/>
            <person name="Voss H."/>
            <person name="Schluter T."/>
            <person name="Margolis J."/>
            <person name="Platt D."/>
            <person name="Swimmer C."/>
            <person name="Gnirke A."/>
            <person name="Chen F."/>
            <person name="Vysotskaia V."/>
            <person name="Mannhaupt G."/>
            <person name="Guldener U."/>
            <person name="Munsterkotter M."/>
            <person name="Haase D."/>
            <person name="Oesterheld M."/>
            <person name="Mewes H.W."/>
            <person name="Mauceli E.W."/>
            <person name="DeCaprio D."/>
            <person name="Wade C.M."/>
            <person name="Butler J."/>
            <person name="Young S."/>
            <person name="Jaffe D.B."/>
            <person name="Calvo S."/>
            <person name="Nusbaum C."/>
            <person name="Galagan J."/>
            <person name="Birren B.W."/>
        </authorList>
    </citation>
    <scope>NUCLEOTIDE SEQUENCE [LARGE SCALE GENOMIC DNA]</scope>
    <source>
        <strain evidence="2">DSM 14603 / FGSC 9021 / UM521</strain>
    </source>
</reference>
<dbReference type="KEGG" id="uma:UMAG_02596"/>
<dbReference type="eggNOG" id="ENOG502TGW2">
    <property type="taxonomic scope" value="Eukaryota"/>
</dbReference>
<evidence type="ECO:0000313" key="1">
    <source>
        <dbReference type="EMBL" id="KIS69248.1"/>
    </source>
</evidence>
<dbReference type="OrthoDB" id="3335062at2759"/>
<dbReference type="RefSeq" id="XP_011388997.1">
    <property type="nucleotide sequence ID" value="XM_011390695.1"/>
</dbReference>
<name>A0A0D1CRM1_MYCMD</name>
<dbReference type="EMBL" id="CM003145">
    <property type="protein sequence ID" value="KIS69248.1"/>
    <property type="molecule type" value="Genomic_DNA"/>
</dbReference>
<dbReference type="AlphaFoldDB" id="A0A0D1CRM1"/>
<dbReference type="Proteomes" id="UP000000561">
    <property type="component" value="Chromosome 6"/>
</dbReference>
<evidence type="ECO:0000313" key="2">
    <source>
        <dbReference type="Proteomes" id="UP000000561"/>
    </source>
</evidence>
<gene>
    <name evidence="1" type="ORF">UMAG_02596</name>
</gene>
<sequence length="159" mass="17419">MSEYVALYILSDSKFDGQAVLANIRSSDFIDEINSGEGPREECGLYKLIQLVEPSNSSVKFSSERAVLDYHRKLVKGDETAKVDGKDAKWNGNCILIADKESDDLVNILELSEGSQAEQTLKARARSSVEVASNVSIANMSLQEYKDMSGNADVYDAGQ</sequence>